<keyword evidence="11" id="KW-1185">Reference proteome</keyword>
<dbReference type="GO" id="GO:0006284">
    <property type="term" value="P:base-excision repair"/>
    <property type="evidence" value="ECO:0007669"/>
    <property type="project" value="TreeGrafter"/>
</dbReference>
<dbReference type="GO" id="GO:0003906">
    <property type="term" value="F:DNA-(apurinic or apyrimidinic site) endonuclease activity"/>
    <property type="evidence" value="ECO:0007669"/>
    <property type="project" value="TreeGrafter"/>
</dbReference>
<evidence type="ECO:0000256" key="7">
    <source>
        <dbReference type="ARBA" id="ARBA00022833"/>
    </source>
</evidence>
<protein>
    <submittedName>
        <fullName evidence="10">Endonuclease IV</fullName>
    </submittedName>
</protein>
<accession>A0A089LRX6</accession>
<evidence type="ECO:0000313" key="11">
    <source>
        <dbReference type="Proteomes" id="UP000029507"/>
    </source>
</evidence>
<proteinExistence type="inferred from homology"/>
<dbReference type="PANTHER" id="PTHR21445">
    <property type="entry name" value="ENDONUCLEASE IV ENDODEOXYRIBONUCLEASE IV"/>
    <property type="match status" value="1"/>
</dbReference>
<keyword evidence="3" id="KW-0540">Nuclease</keyword>
<dbReference type="STRING" id="169760.PSTEL_15635"/>
<dbReference type="SMART" id="SM00518">
    <property type="entry name" value="AP2Ec"/>
    <property type="match status" value="1"/>
</dbReference>
<dbReference type="GO" id="GO:0008081">
    <property type="term" value="F:phosphoric diester hydrolase activity"/>
    <property type="evidence" value="ECO:0007669"/>
    <property type="project" value="TreeGrafter"/>
</dbReference>
<comment type="similarity">
    <text evidence="2">Belongs to the AP endonuclease 2 family.</text>
</comment>
<keyword evidence="5" id="KW-0227">DNA damage</keyword>
<dbReference type="PROSITE" id="PS51432">
    <property type="entry name" value="AP_NUCLEASE_F2_4"/>
    <property type="match status" value="1"/>
</dbReference>
<dbReference type="NCBIfam" id="TIGR00587">
    <property type="entry name" value="nfo"/>
    <property type="match status" value="1"/>
</dbReference>
<dbReference type="GO" id="GO:0003677">
    <property type="term" value="F:DNA binding"/>
    <property type="evidence" value="ECO:0007669"/>
    <property type="project" value="InterPro"/>
</dbReference>
<dbReference type="Gene3D" id="3.20.20.150">
    <property type="entry name" value="Divalent-metal-dependent TIM barrel enzymes"/>
    <property type="match status" value="1"/>
</dbReference>
<dbReference type="InterPro" id="IPR036237">
    <property type="entry name" value="Xyl_isomerase-like_sf"/>
</dbReference>
<keyword evidence="4" id="KW-0479">Metal-binding</keyword>
<dbReference type="HOGENOM" id="CLU_025885_4_1_9"/>
<reference evidence="10 11" key="1">
    <citation type="submission" date="2014-08" db="EMBL/GenBank/DDBJ databases">
        <title>Comparative genomics of the Paenibacillus odorifer group.</title>
        <authorList>
            <person name="den Bakker H.C."/>
            <person name="Tsai Y.-C."/>
            <person name="Martin N."/>
            <person name="Korlach J."/>
            <person name="Wiedmann M."/>
        </authorList>
    </citation>
    <scope>NUCLEOTIDE SEQUENCE [LARGE SCALE GENOMIC DNA]</scope>
    <source>
        <strain evidence="10 11">DSM 14472</strain>
    </source>
</reference>
<dbReference type="InterPro" id="IPR018246">
    <property type="entry name" value="AP_endonuc_F2_Zn_BS"/>
</dbReference>
<sequence>MSAAAGPSGRKSSRDGKYFIARIASMSTKPVIGAHVSIKGGYAQAAKSAWKAGAGCFQYFPKNPRSLQLKQADIRDAGECAGFCREHGLVSIAHTPYPTNMAVSDTGPGPGRSVMTASLRNDLDIAEACGSVGIVVHFGHFQNIMPLQGYQNIIQCMNETLESWHGSAKLLIENQAGNGGFEGTTLEELIKVRELSKYPEKIGFCFDTCHAFASGLWNPERSDELLEKGIMLGYWDHLAAVHLNDSKYPFGNKKDRHARIGKGLIGQKGLKDLLLSEPFCGKPWVLETEKGEDGTHQDEMDTVRSWFE</sequence>
<evidence type="ECO:0000256" key="4">
    <source>
        <dbReference type="ARBA" id="ARBA00022723"/>
    </source>
</evidence>
<evidence type="ECO:0000256" key="3">
    <source>
        <dbReference type="ARBA" id="ARBA00022722"/>
    </source>
</evidence>
<evidence type="ECO:0000256" key="1">
    <source>
        <dbReference type="ARBA" id="ARBA00001947"/>
    </source>
</evidence>
<dbReference type="Pfam" id="PF01261">
    <property type="entry name" value="AP_endonuc_2"/>
    <property type="match status" value="1"/>
</dbReference>
<dbReference type="PROSITE" id="PS00731">
    <property type="entry name" value="AP_NUCLEASE_F2_3"/>
    <property type="match status" value="1"/>
</dbReference>
<evidence type="ECO:0000256" key="5">
    <source>
        <dbReference type="ARBA" id="ARBA00022763"/>
    </source>
</evidence>
<keyword evidence="10" id="KW-0255">Endonuclease</keyword>
<keyword evidence="6" id="KW-0378">Hydrolase</keyword>
<name>A0A089LRX6_9BACL</name>
<dbReference type="InterPro" id="IPR001719">
    <property type="entry name" value="AP_endonuc_2"/>
</dbReference>
<evidence type="ECO:0000256" key="6">
    <source>
        <dbReference type="ARBA" id="ARBA00022801"/>
    </source>
</evidence>
<dbReference type="InterPro" id="IPR013022">
    <property type="entry name" value="Xyl_isomerase-like_TIM-brl"/>
</dbReference>
<evidence type="ECO:0000313" key="10">
    <source>
        <dbReference type="EMBL" id="AIQ64306.1"/>
    </source>
</evidence>
<gene>
    <name evidence="10" type="ORF">PSTEL_15635</name>
</gene>
<dbReference type="PANTHER" id="PTHR21445:SF0">
    <property type="entry name" value="APURINIC-APYRIMIDINIC ENDONUCLEASE"/>
    <property type="match status" value="1"/>
</dbReference>
<organism evidence="10 11">
    <name type="scientific">Paenibacillus stellifer</name>
    <dbReference type="NCBI Taxonomy" id="169760"/>
    <lineage>
        <taxon>Bacteria</taxon>
        <taxon>Bacillati</taxon>
        <taxon>Bacillota</taxon>
        <taxon>Bacilli</taxon>
        <taxon>Bacillales</taxon>
        <taxon>Paenibacillaceae</taxon>
        <taxon>Paenibacillus</taxon>
    </lineage>
</organism>
<dbReference type="EMBL" id="CP009286">
    <property type="protein sequence ID" value="AIQ64306.1"/>
    <property type="molecule type" value="Genomic_DNA"/>
</dbReference>
<evidence type="ECO:0000256" key="2">
    <source>
        <dbReference type="ARBA" id="ARBA00005340"/>
    </source>
</evidence>
<keyword evidence="8" id="KW-0234">DNA repair</keyword>
<dbReference type="AlphaFoldDB" id="A0A089LRX6"/>
<evidence type="ECO:0000259" key="9">
    <source>
        <dbReference type="Pfam" id="PF01261"/>
    </source>
</evidence>
<keyword evidence="7" id="KW-0862">Zinc</keyword>
<feature type="domain" description="Xylose isomerase-like TIM barrel" evidence="9">
    <location>
        <begin position="51"/>
        <end position="300"/>
    </location>
</feature>
<dbReference type="Proteomes" id="UP000029507">
    <property type="component" value="Chromosome"/>
</dbReference>
<dbReference type="SUPFAM" id="SSF51658">
    <property type="entry name" value="Xylose isomerase-like"/>
    <property type="match status" value="1"/>
</dbReference>
<dbReference type="KEGG" id="pste:PSTEL_15635"/>
<dbReference type="GO" id="GO:0008270">
    <property type="term" value="F:zinc ion binding"/>
    <property type="evidence" value="ECO:0007669"/>
    <property type="project" value="InterPro"/>
</dbReference>
<dbReference type="PROSITE" id="PS00730">
    <property type="entry name" value="AP_NUCLEASE_F2_2"/>
    <property type="match status" value="1"/>
</dbReference>
<comment type="cofactor">
    <cofactor evidence="1">
        <name>Zn(2+)</name>
        <dbReference type="ChEBI" id="CHEBI:29105"/>
    </cofactor>
</comment>
<evidence type="ECO:0000256" key="8">
    <source>
        <dbReference type="ARBA" id="ARBA00023204"/>
    </source>
</evidence>